<name>A0A1G6SUD0_9ACTN</name>
<gene>
    <name evidence="3" type="ORF">SAMN05216270_102306</name>
</gene>
<accession>A0A1G6SUD0</accession>
<dbReference type="OrthoDB" id="5198160at2"/>
<evidence type="ECO:0000256" key="2">
    <source>
        <dbReference type="SAM" id="Phobius"/>
    </source>
</evidence>
<protein>
    <submittedName>
        <fullName evidence="3">Uncharacterized protein</fullName>
    </submittedName>
</protein>
<evidence type="ECO:0000313" key="4">
    <source>
        <dbReference type="Proteomes" id="UP000198949"/>
    </source>
</evidence>
<dbReference type="STRING" id="58114.SAMN05216270_102306"/>
<dbReference type="AlphaFoldDB" id="A0A1G6SUD0"/>
<dbReference type="EMBL" id="FNAD01000002">
    <property type="protein sequence ID" value="SDD20540.1"/>
    <property type="molecule type" value="Genomic_DNA"/>
</dbReference>
<organism evidence="3 4">
    <name type="scientific">Glycomyces harbinensis</name>
    <dbReference type="NCBI Taxonomy" id="58114"/>
    <lineage>
        <taxon>Bacteria</taxon>
        <taxon>Bacillati</taxon>
        <taxon>Actinomycetota</taxon>
        <taxon>Actinomycetes</taxon>
        <taxon>Glycomycetales</taxon>
        <taxon>Glycomycetaceae</taxon>
        <taxon>Glycomyces</taxon>
    </lineage>
</organism>
<proteinExistence type="predicted"/>
<feature type="region of interest" description="Disordered" evidence="1">
    <location>
        <begin position="1"/>
        <end position="137"/>
    </location>
</feature>
<reference evidence="4" key="1">
    <citation type="submission" date="2016-10" db="EMBL/GenBank/DDBJ databases">
        <authorList>
            <person name="Varghese N."/>
            <person name="Submissions S."/>
        </authorList>
    </citation>
    <scope>NUCLEOTIDE SEQUENCE [LARGE SCALE GENOMIC DNA]</scope>
    <source>
        <strain evidence="4">CGMCC 4.3516</strain>
    </source>
</reference>
<evidence type="ECO:0000256" key="1">
    <source>
        <dbReference type="SAM" id="MobiDB-lite"/>
    </source>
</evidence>
<feature type="compositionally biased region" description="Low complexity" evidence="1">
    <location>
        <begin position="61"/>
        <end position="92"/>
    </location>
</feature>
<feature type="transmembrane region" description="Helical" evidence="2">
    <location>
        <begin position="143"/>
        <end position="164"/>
    </location>
</feature>
<keyword evidence="2" id="KW-1133">Transmembrane helix</keyword>
<dbReference type="Proteomes" id="UP000198949">
    <property type="component" value="Unassembled WGS sequence"/>
</dbReference>
<keyword evidence="2" id="KW-0472">Membrane</keyword>
<feature type="compositionally biased region" description="Pro residues" evidence="1">
    <location>
        <begin position="1"/>
        <end position="14"/>
    </location>
</feature>
<dbReference type="RefSeq" id="WP_091029569.1">
    <property type="nucleotide sequence ID" value="NZ_FNAD01000002.1"/>
</dbReference>
<keyword evidence="2" id="KW-0812">Transmembrane</keyword>
<evidence type="ECO:0000313" key="3">
    <source>
        <dbReference type="EMBL" id="SDD20540.1"/>
    </source>
</evidence>
<keyword evidence="4" id="KW-1185">Reference proteome</keyword>
<feature type="compositionally biased region" description="Low complexity" evidence="1">
    <location>
        <begin position="27"/>
        <end position="37"/>
    </location>
</feature>
<sequence>MTLPTPETPRPAEPPAAEAPAAPPSAEPATEASAPEPQVQEQTAEPATYSAPEVPGPAPVAPANAAPAPAPEAGRLPPVMAPAAANPPAASMTPPPAPGPQFSSGPQYAPGPQFASGPQFAPPGATAPIPAPPGPRRPSKAGVITLAIALTVVALVAGTFAYLYTQAADDAEAKAAEIEDLLAAEEDLKAENSALVSDLAGLQLTADDYEACQTAFDAYNSLEYEGEINPDAENLEELFTDEYIEYQGELAGLYQEVIVACSP</sequence>